<dbReference type="STRING" id="47427.A0A2H3ET09"/>
<evidence type="ECO:0000313" key="3">
    <source>
        <dbReference type="Proteomes" id="UP000217790"/>
    </source>
</evidence>
<dbReference type="OrthoDB" id="3367070at2759"/>
<name>A0A2H3ET09_ARMGA</name>
<dbReference type="InParanoid" id="A0A2H3ET09"/>
<dbReference type="EMBL" id="KZ293644">
    <property type="protein sequence ID" value="PBL03578.1"/>
    <property type="molecule type" value="Genomic_DNA"/>
</dbReference>
<evidence type="ECO:0000313" key="2">
    <source>
        <dbReference type="EMBL" id="PBL03578.1"/>
    </source>
</evidence>
<accession>A0A2H3ET09</accession>
<feature type="region of interest" description="Disordered" evidence="1">
    <location>
        <begin position="148"/>
        <end position="182"/>
    </location>
</feature>
<gene>
    <name evidence="2" type="ORF">ARMGADRAFT_1070102</name>
</gene>
<dbReference type="AlphaFoldDB" id="A0A2H3ET09"/>
<keyword evidence="3" id="KW-1185">Reference proteome</keyword>
<evidence type="ECO:0000256" key="1">
    <source>
        <dbReference type="SAM" id="MobiDB-lite"/>
    </source>
</evidence>
<dbReference type="Proteomes" id="UP000217790">
    <property type="component" value="Unassembled WGS sequence"/>
</dbReference>
<protein>
    <submittedName>
        <fullName evidence="2">Uncharacterized protein</fullName>
    </submittedName>
</protein>
<reference evidence="3" key="1">
    <citation type="journal article" date="2017" name="Nat. Ecol. Evol.">
        <title>Genome expansion and lineage-specific genetic innovations in the forest pathogenic fungi Armillaria.</title>
        <authorList>
            <person name="Sipos G."/>
            <person name="Prasanna A.N."/>
            <person name="Walter M.C."/>
            <person name="O'Connor E."/>
            <person name="Balint B."/>
            <person name="Krizsan K."/>
            <person name="Kiss B."/>
            <person name="Hess J."/>
            <person name="Varga T."/>
            <person name="Slot J."/>
            <person name="Riley R."/>
            <person name="Boka B."/>
            <person name="Rigling D."/>
            <person name="Barry K."/>
            <person name="Lee J."/>
            <person name="Mihaltcheva S."/>
            <person name="LaButti K."/>
            <person name="Lipzen A."/>
            <person name="Waldron R."/>
            <person name="Moloney N.M."/>
            <person name="Sperisen C."/>
            <person name="Kredics L."/>
            <person name="Vagvoelgyi C."/>
            <person name="Patrignani A."/>
            <person name="Fitzpatrick D."/>
            <person name="Nagy I."/>
            <person name="Doyle S."/>
            <person name="Anderson J.B."/>
            <person name="Grigoriev I.V."/>
            <person name="Gueldener U."/>
            <person name="Muensterkoetter M."/>
            <person name="Nagy L.G."/>
        </authorList>
    </citation>
    <scope>NUCLEOTIDE SEQUENCE [LARGE SCALE GENOMIC DNA]</scope>
    <source>
        <strain evidence="3">Ar21-2</strain>
    </source>
</reference>
<organism evidence="2 3">
    <name type="scientific">Armillaria gallica</name>
    <name type="common">Bulbous honey fungus</name>
    <name type="synonym">Armillaria bulbosa</name>
    <dbReference type="NCBI Taxonomy" id="47427"/>
    <lineage>
        <taxon>Eukaryota</taxon>
        <taxon>Fungi</taxon>
        <taxon>Dikarya</taxon>
        <taxon>Basidiomycota</taxon>
        <taxon>Agaricomycotina</taxon>
        <taxon>Agaricomycetes</taxon>
        <taxon>Agaricomycetidae</taxon>
        <taxon>Agaricales</taxon>
        <taxon>Marasmiineae</taxon>
        <taxon>Physalacriaceae</taxon>
        <taxon>Armillaria</taxon>
    </lineage>
</organism>
<dbReference type="OMA" id="KRHAMAN"/>
<feature type="region of interest" description="Disordered" evidence="1">
    <location>
        <begin position="276"/>
        <end position="329"/>
    </location>
</feature>
<feature type="compositionally biased region" description="Polar residues" evidence="1">
    <location>
        <begin position="173"/>
        <end position="182"/>
    </location>
</feature>
<feature type="compositionally biased region" description="Low complexity" evidence="1">
    <location>
        <begin position="276"/>
        <end position="326"/>
    </location>
</feature>
<feature type="region of interest" description="Disordered" evidence="1">
    <location>
        <begin position="43"/>
        <end position="74"/>
    </location>
</feature>
<proteinExistence type="predicted"/>
<sequence>MSLAQRLNELASANSEGLLDDDEYRLLRQDVFERHSRRVSVAVRPPQVTFPTGRGRSIPKQSPPPPTSPPASTRIKASVSFGVAGLFRRATSRRPAKDVPTASSSNPLKRVFIPRMLSRKQSVDMTSIRTTSSDTHNDAFSISLHKASLSPGTFSPPHSPTRSTHPRRIITPPSHTQVDTSINDDIFEDGGLTTSKGLRQFIKELETERQRVLKAFDELENSAVERQKRHAMANALPAGTQNKVASSSMLLPEGHITNQASNDALPVWSSTSISRSKSFSQKSSGPNSIRRKGSVSSVSSQGTSLLSVNRPTLSSHTSLSRSSGHLPLGIRSSETVGLEDDMTAIQRRRLEVTHRYEARLEYLRARLKGAELHEKLLKQ</sequence>